<dbReference type="Proteomes" id="UP001178888">
    <property type="component" value="Unassembled WGS sequence"/>
</dbReference>
<dbReference type="EMBL" id="SMYO01000026">
    <property type="protein sequence ID" value="TDK56219.1"/>
    <property type="molecule type" value="Genomic_DNA"/>
</dbReference>
<keyword evidence="1" id="KW-1133">Transmembrane helix</keyword>
<dbReference type="InterPro" id="IPR017259">
    <property type="entry name" value="UCP037672"/>
</dbReference>
<reference evidence="2" key="2">
    <citation type="submission" date="2023-08" db="EMBL/GenBank/DDBJ databases">
        <title>Nitrogen cycling bacteria in agricultural field soils.</title>
        <authorList>
            <person name="Jang J."/>
        </authorList>
    </citation>
    <scope>NUCLEOTIDE SEQUENCE</scope>
    <source>
        <strain evidence="2">PS3-36</strain>
    </source>
</reference>
<keyword evidence="1" id="KW-0812">Transmembrane</keyword>
<gene>
    <name evidence="3" type="ORF">E2K98_27480</name>
    <name evidence="2" type="ORF">RCG21_21780</name>
</gene>
<name>A0A4R5VK89_9BACI</name>
<evidence type="ECO:0000256" key="1">
    <source>
        <dbReference type="SAM" id="Phobius"/>
    </source>
</evidence>
<feature type="transmembrane region" description="Helical" evidence="1">
    <location>
        <begin position="48"/>
        <end position="68"/>
    </location>
</feature>
<protein>
    <submittedName>
        <fullName evidence="3">DUF3784 domain-containing protein</fullName>
    </submittedName>
</protein>
<keyword evidence="1" id="KW-0472">Membrane</keyword>
<dbReference type="Pfam" id="PF12650">
    <property type="entry name" value="DUF3784"/>
    <property type="match status" value="1"/>
</dbReference>
<feature type="transmembrane region" description="Helical" evidence="1">
    <location>
        <begin position="6"/>
        <end position="21"/>
    </location>
</feature>
<dbReference type="RefSeq" id="WP_133339811.1">
    <property type="nucleotide sequence ID" value="NZ_JAVGVR010000001.1"/>
</dbReference>
<organism evidence="3 4">
    <name type="scientific">Bacillus salipaludis</name>
    <dbReference type="NCBI Taxonomy" id="2547811"/>
    <lineage>
        <taxon>Bacteria</taxon>
        <taxon>Bacillati</taxon>
        <taxon>Bacillota</taxon>
        <taxon>Bacilli</taxon>
        <taxon>Bacillales</taxon>
        <taxon>Bacillaceae</taxon>
        <taxon>Bacillus</taxon>
    </lineage>
</organism>
<sequence length="100" mass="11307">MNLLTSFCIAAVFLIISYLIWKKKMLFLIIGYSDNNFFGDKDKLAKRVGIITAIIGVLSLFFPILITIFGSFVIYVYVGVVVFLAVLGSLFHTLPYFQIK</sequence>
<evidence type="ECO:0000313" key="5">
    <source>
        <dbReference type="Proteomes" id="UP001178888"/>
    </source>
</evidence>
<dbReference type="Proteomes" id="UP000295132">
    <property type="component" value="Unassembled WGS sequence"/>
</dbReference>
<dbReference type="AlphaFoldDB" id="A0A4R5VK89"/>
<comment type="caution">
    <text evidence="3">The sequence shown here is derived from an EMBL/GenBank/DDBJ whole genome shotgun (WGS) entry which is preliminary data.</text>
</comment>
<accession>A0A4R5VK89</accession>
<evidence type="ECO:0000313" key="2">
    <source>
        <dbReference type="EMBL" id="MDQ6598946.1"/>
    </source>
</evidence>
<feature type="transmembrane region" description="Helical" evidence="1">
    <location>
        <begin position="74"/>
        <end position="97"/>
    </location>
</feature>
<keyword evidence="5" id="KW-1185">Reference proteome</keyword>
<dbReference type="EMBL" id="JAVGVR010000001">
    <property type="protein sequence ID" value="MDQ6598946.1"/>
    <property type="molecule type" value="Genomic_DNA"/>
</dbReference>
<evidence type="ECO:0000313" key="3">
    <source>
        <dbReference type="EMBL" id="TDK56219.1"/>
    </source>
</evidence>
<evidence type="ECO:0000313" key="4">
    <source>
        <dbReference type="Proteomes" id="UP000295132"/>
    </source>
</evidence>
<reference evidence="3 4" key="1">
    <citation type="submission" date="2019-03" db="EMBL/GenBank/DDBJ databases">
        <title>Bacillus niacini sp. nov. a Nicotinate-Metabolizing Mesophile Isolated from Soil.</title>
        <authorList>
            <person name="Zhang G."/>
        </authorList>
    </citation>
    <scope>NUCLEOTIDE SEQUENCE [LARGE SCALE GENOMIC DNA]</scope>
    <source>
        <strain evidence="3 4">WN066</strain>
    </source>
</reference>
<proteinExistence type="predicted"/>